<dbReference type="RefSeq" id="WP_149569332.1">
    <property type="nucleotide sequence ID" value="NZ_CP035807.1"/>
</dbReference>
<keyword evidence="4 6" id="KW-0378">Hydrolase</keyword>
<dbReference type="PANTHER" id="PTHR43390:SF1">
    <property type="entry name" value="CHLOROPLAST PROCESSING PEPTIDASE"/>
    <property type="match status" value="1"/>
</dbReference>
<evidence type="ECO:0000259" key="5">
    <source>
        <dbReference type="Pfam" id="PF10502"/>
    </source>
</evidence>
<dbReference type="GO" id="GO:0004252">
    <property type="term" value="F:serine-type endopeptidase activity"/>
    <property type="evidence" value="ECO:0007669"/>
    <property type="project" value="InterPro"/>
</dbReference>
<dbReference type="GO" id="GO:0009003">
    <property type="term" value="F:signal peptidase activity"/>
    <property type="evidence" value="ECO:0007669"/>
    <property type="project" value="UniProtKB-EC"/>
</dbReference>
<dbReference type="InterPro" id="IPR000223">
    <property type="entry name" value="Pept_S26A_signal_pept_1"/>
</dbReference>
<keyword evidence="7" id="KW-1185">Reference proteome</keyword>
<keyword evidence="4" id="KW-0472">Membrane</keyword>
<dbReference type="PRINTS" id="PR00727">
    <property type="entry name" value="LEADERPTASE"/>
</dbReference>
<dbReference type="InterPro" id="IPR019533">
    <property type="entry name" value="Peptidase_S26"/>
</dbReference>
<dbReference type="AlphaFoldDB" id="A0A5C1QFB1"/>
<dbReference type="CDD" id="cd06530">
    <property type="entry name" value="S26_SPase_I"/>
    <property type="match status" value="2"/>
</dbReference>
<reference evidence="6 7" key="2">
    <citation type="submission" date="2019-09" db="EMBL/GenBank/DDBJ databases">
        <title>Complete Genome Sequence and Methylome Analysis of free living Spirochaetas.</title>
        <authorList>
            <person name="Leshcheva N."/>
            <person name="Mikheeva N."/>
        </authorList>
    </citation>
    <scope>NUCLEOTIDE SEQUENCE [LARGE SCALE GENOMIC DNA]</scope>
    <source>
        <strain evidence="6 7">P</strain>
    </source>
</reference>
<organism evidence="6 7">
    <name type="scientific">Thiospirochaeta perfilievii</name>
    <dbReference type="NCBI Taxonomy" id="252967"/>
    <lineage>
        <taxon>Bacteria</taxon>
        <taxon>Pseudomonadati</taxon>
        <taxon>Spirochaetota</taxon>
        <taxon>Spirochaetia</taxon>
        <taxon>Spirochaetales</taxon>
        <taxon>Spirochaetaceae</taxon>
        <taxon>Thiospirochaeta</taxon>
    </lineage>
</organism>
<dbReference type="EC" id="3.4.21.89" evidence="4"/>
<dbReference type="InterPro" id="IPR036286">
    <property type="entry name" value="LexA/Signal_pep-like_sf"/>
</dbReference>
<sequence>MQFLSKKLVTFTENTLTHIKRKNYIKREKQKRLHPFLDWLGAFLWAACAVFIINQFLFQAYVIPSKSMEKSLLVGDRILVNKFIYGPELLPGFFKIQGFKTPIKEDVVVFENPEYRNRGTTFDIVSRLIFMLTLSMVDIDKDLNGKPAHHFLIKRVIATNGDVVKIEDGDVFIKPRGLENFFKENSHNYEPIRSFNNSFYSETEKEIRQMVYSSQISNSSKYTQDLLYSRKINYKYLSHISPSMVNYYQEYNIKDIGFYVPEGWLLPLGDNRDNSKDGRYFGIIRDSEVLGKASLRFWPFSRFGSIK</sequence>
<dbReference type="KEGG" id="sper:EW093_15865"/>
<comment type="similarity">
    <text evidence="1 4">Belongs to the peptidase S26 family.</text>
</comment>
<dbReference type="NCBIfam" id="TIGR02227">
    <property type="entry name" value="sigpep_I_bact"/>
    <property type="match status" value="1"/>
</dbReference>
<evidence type="ECO:0000256" key="3">
    <source>
        <dbReference type="PIRSR" id="PIRSR600223-1"/>
    </source>
</evidence>
<evidence type="ECO:0000256" key="2">
    <source>
        <dbReference type="ARBA" id="ARBA00019232"/>
    </source>
</evidence>
<dbReference type="EMBL" id="CP035807">
    <property type="protein sequence ID" value="QEN06098.1"/>
    <property type="molecule type" value="Genomic_DNA"/>
</dbReference>
<dbReference type="PANTHER" id="PTHR43390">
    <property type="entry name" value="SIGNAL PEPTIDASE I"/>
    <property type="match status" value="1"/>
</dbReference>
<gene>
    <name evidence="6" type="primary">lepB</name>
    <name evidence="6" type="ORF">EW093_15865</name>
</gene>
<accession>A0A5C1QFB1</accession>
<evidence type="ECO:0000313" key="6">
    <source>
        <dbReference type="EMBL" id="QEN06098.1"/>
    </source>
</evidence>
<dbReference type="Pfam" id="PF10502">
    <property type="entry name" value="Peptidase_S26"/>
    <property type="match status" value="1"/>
</dbReference>
<feature type="transmembrane region" description="Helical" evidence="4">
    <location>
        <begin position="36"/>
        <end position="58"/>
    </location>
</feature>
<evidence type="ECO:0000256" key="1">
    <source>
        <dbReference type="ARBA" id="ARBA00009370"/>
    </source>
</evidence>
<evidence type="ECO:0000256" key="4">
    <source>
        <dbReference type="RuleBase" id="RU362042"/>
    </source>
</evidence>
<comment type="subcellular location">
    <subcellularLocation>
        <location evidence="4">Membrane</location>
        <topology evidence="4">Single-pass type II membrane protein</topology>
    </subcellularLocation>
</comment>
<comment type="catalytic activity">
    <reaction evidence="4">
        <text>Cleavage of hydrophobic, N-terminal signal or leader sequences from secreted and periplasmic proteins.</text>
        <dbReference type="EC" id="3.4.21.89"/>
    </reaction>
</comment>
<keyword evidence="4" id="KW-0645">Protease</keyword>
<feature type="domain" description="Peptidase S26" evidence="5">
    <location>
        <begin position="38"/>
        <end position="298"/>
    </location>
</feature>
<evidence type="ECO:0000313" key="7">
    <source>
        <dbReference type="Proteomes" id="UP000323824"/>
    </source>
</evidence>
<name>A0A5C1QFB1_9SPIO</name>
<feature type="active site" evidence="3">
    <location>
        <position position="154"/>
    </location>
</feature>
<dbReference type="Proteomes" id="UP000323824">
    <property type="component" value="Chromosome"/>
</dbReference>
<reference evidence="6 7" key="1">
    <citation type="submission" date="2019-02" db="EMBL/GenBank/DDBJ databases">
        <authorList>
            <person name="Fomenkov A."/>
            <person name="Dubinina G."/>
            <person name="Grabovich M."/>
            <person name="Vincze T."/>
            <person name="Roberts R.J."/>
        </authorList>
    </citation>
    <scope>NUCLEOTIDE SEQUENCE [LARGE SCALE GENOMIC DNA]</scope>
    <source>
        <strain evidence="6 7">P</strain>
    </source>
</reference>
<dbReference type="OrthoDB" id="9802919at2"/>
<dbReference type="GO" id="GO:0016020">
    <property type="term" value="C:membrane"/>
    <property type="evidence" value="ECO:0007669"/>
    <property type="project" value="UniProtKB-SubCell"/>
</dbReference>
<dbReference type="SUPFAM" id="SSF51306">
    <property type="entry name" value="LexA/Signal peptidase"/>
    <property type="match status" value="1"/>
</dbReference>
<dbReference type="Gene3D" id="2.10.109.10">
    <property type="entry name" value="Umud Fragment, subunit A"/>
    <property type="match status" value="1"/>
</dbReference>
<keyword evidence="4" id="KW-0812">Transmembrane</keyword>
<feature type="active site" evidence="3">
    <location>
        <position position="67"/>
    </location>
</feature>
<protein>
    <recommendedName>
        <fullName evidence="2 4">Signal peptidase I</fullName>
        <ecNumber evidence="4">3.4.21.89</ecNumber>
    </recommendedName>
</protein>
<keyword evidence="4" id="KW-1133">Transmembrane helix</keyword>
<dbReference type="GO" id="GO:0006465">
    <property type="term" value="P:signal peptide processing"/>
    <property type="evidence" value="ECO:0007669"/>
    <property type="project" value="InterPro"/>
</dbReference>
<proteinExistence type="inferred from homology"/>